<dbReference type="AlphaFoldDB" id="A0A815H3I2"/>
<feature type="transmembrane region" description="Helical" evidence="1">
    <location>
        <begin position="158"/>
        <end position="177"/>
    </location>
</feature>
<gene>
    <name evidence="2" type="ORF">SEV965_LOCUS28615</name>
</gene>
<sequence length="564" mass="62606">MNESTISVHDLIAHFDSVSVESPTAQDGASVNIAQQQDPNDVQLPSFWSLYGLRVRWTNPLFRKMLWNIFLLACSWSLGQAVFFIQISTTTLAATSFANRHLATIPIGFMLLIGTVLSVFLPRAVARFGYRPPFYLGALMGMIGAGCCMAAAWHKFYWLLIVGTGFLGGQVPCTLYYRLAALQFSTQEFSSKAIAIVIAGGCLSALLGPEIAKHTVNALSKPYSGAYLTTLCECAMLMFILTIIQFPSPRKTHNTHITSSLSTITGDNISINGRSIFVIAGQRTFLIAALGGFVSWSAMAIQMAAAPLAMTGSGYNFVQVTTAVECHLLGMYAPSFFTGSLFEKDYWYEIGKFRKFLQRIDNNRLIFLDEIAIYSTMPPHRTLVAPGHQPLIIVDKPTAYAERYDFIGAINGSQAIVCMTLTPADRRNKDIKGVRKEVLNEWIIKSLAPAINRLHIDGMHLICDRSRTHNKANMMKALRNGKCKSVIDIHYMPTASAKYISPLDNPLWHSFREVIRKQHPLTTSSLPSILSQTFYSLSRKEISGAYRKYAITYGAGVYYDKKST</sequence>
<evidence type="ECO:0000313" key="2">
    <source>
        <dbReference type="EMBL" id="CAF1346295.1"/>
    </source>
</evidence>
<name>A0A815H3I2_9BILA</name>
<dbReference type="Gene3D" id="1.20.1250.20">
    <property type="entry name" value="MFS general substrate transporter like domains"/>
    <property type="match status" value="1"/>
</dbReference>
<dbReference type="PANTHER" id="PTHR23534">
    <property type="entry name" value="MFS PERMEASE"/>
    <property type="match status" value="1"/>
</dbReference>
<keyword evidence="1" id="KW-0812">Transmembrane</keyword>
<organism evidence="2 3">
    <name type="scientific">Rotaria sordida</name>
    <dbReference type="NCBI Taxonomy" id="392033"/>
    <lineage>
        <taxon>Eukaryota</taxon>
        <taxon>Metazoa</taxon>
        <taxon>Spiralia</taxon>
        <taxon>Gnathifera</taxon>
        <taxon>Rotifera</taxon>
        <taxon>Eurotatoria</taxon>
        <taxon>Bdelloidea</taxon>
        <taxon>Philodinida</taxon>
        <taxon>Philodinidae</taxon>
        <taxon>Rotaria</taxon>
    </lineage>
</organism>
<keyword evidence="1" id="KW-0472">Membrane</keyword>
<proteinExistence type="predicted"/>
<dbReference type="GO" id="GO:0003676">
    <property type="term" value="F:nucleic acid binding"/>
    <property type="evidence" value="ECO:0007669"/>
    <property type="project" value="InterPro"/>
</dbReference>
<feature type="transmembrane region" description="Helical" evidence="1">
    <location>
        <begin position="133"/>
        <end position="152"/>
    </location>
</feature>
<feature type="transmembrane region" description="Helical" evidence="1">
    <location>
        <begin position="101"/>
        <end position="121"/>
    </location>
</feature>
<feature type="transmembrane region" description="Helical" evidence="1">
    <location>
        <begin position="284"/>
        <end position="305"/>
    </location>
</feature>
<keyword evidence="1" id="KW-1133">Transmembrane helix</keyword>
<dbReference type="InterPro" id="IPR036259">
    <property type="entry name" value="MFS_trans_sf"/>
</dbReference>
<dbReference type="Gene3D" id="3.30.420.10">
    <property type="entry name" value="Ribonuclease H-like superfamily/Ribonuclease H"/>
    <property type="match status" value="1"/>
</dbReference>
<protein>
    <recommendedName>
        <fullName evidence="4">Major facilitator superfamily (MFS) profile domain-containing protein</fullName>
    </recommendedName>
</protein>
<feature type="transmembrane region" description="Helical" evidence="1">
    <location>
        <begin position="189"/>
        <end position="207"/>
    </location>
</feature>
<feature type="transmembrane region" description="Helical" evidence="1">
    <location>
        <begin position="227"/>
        <end position="246"/>
    </location>
</feature>
<evidence type="ECO:0000313" key="3">
    <source>
        <dbReference type="Proteomes" id="UP000663889"/>
    </source>
</evidence>
<feature type="transmembrane region" description="Helical" evidence="1">
    <location>
        <begin position="66"/>
        <end position="89"/>
    </location>
</feature>
<accession>A0A815H3I2</accession>
<reference evidence="2" key="1">
    <citation type="submission" date="2021-02" db="EMBL/GenBank/DDBJ databases">
        <authorList>
            <person name="Nowell W R."/>
        </authorList>
    </citation>
    <scope>NUCLEOTIDE SEQUENCE</scope>
</reference>
<dbReference type="EMBL" id="CAJNOU010002745">
    <property type="protein sequence ID" value="CAF1346295.1"/>
    <property type="molecule type" value="Genomic_DNA"/>
</dbReference>
<dbReference type="PANTHER" id="PTHR23534:SF1">
    <property type="entry name" value="MAJOR FACILITATOR SUPERFAMILY PROTEIN"/>
    <property type="match status" value="1"/>
</dbReference>
<dbReference type="SUPFAM" id="SSF103473">
    <property type="entry name" value="MFS general substrate transporter"/>
    <property type="match status" value="1"/>
</dbReference>
<evidence type="ECO:0000256" key="1">
    <source>
        <dbReference type="SAM" id="Phobius"/>
    </source>
</evidence>
<dbReference type="InterPro" id="IPR036397">
    <property type="entry name" value="RNaseH_sf"/>
</dbReference>
<evidence type="ECO:0008006" key="4">
    <source>
        <dbReference type="Google" id="ProtNLM"/>
    </source>
</evidence>
<comment type="caution">
    <text evidence="2">The sequence shown here is derived from an EMBL/GenBank/DDBJ whole genome shotgun (WGS) entry which is preliminary data.</text>
</comment>
<dbReference type="Proteomes" id="UP000663889">
    <property type="component" value="Unassembled WGS sequence"/>
</dbReference>